<comment type="subcellular location">
    <subcellularLocation>
        <location evidence="1">Membrane</location>
        <topology evidence="1">Multi-pass membrane protein</topology>
    </subcellularLocation>
</comment>
<keyword evidence="3 6" id="KW-1133">Transmembrane helix</keyword>
<feature type="transmembrane region" description="Helical" evidence="6">
    <location>
        <begin position="104"/>
        <end position="128"/>
    </location>
</feature>
<feature type="transmembrane region" description="Helical" evidence="6">
    <location>
        <begin position="238"/>
        <end position="256"/>
    </location>
</feature>
<evidence type="ECO:0000259" key="7">
    <source>
        <dbReference type="Pfam" id="PF12698"/>
    </source>
</evidence>
<keyword evidence="4 6" id="KW-0472">Membrane</keyword>
<evidence type="ECO:0000313" key="9">
    <source>
        <dbReference type="Proteomes" id="UP000294927"/>
    </source>
</evidence>
<dbReference type="PANTHER" id="PTHR43229">
    <property type="entry name" value="NODULATION PROTEIN J"/>
    <property type="match status" value="1"/>
</dbReference>
<dbReference type="InterPro" id="IPR000412">
    <property type="entry name" value="ABC_2_transport"/>
</dbReference>
<evidence type="ECO:0000256" key="5">
    <source>
        <dbReference type="ARBA" id="ARBA00023251"/>
    </source>
</evidence>
<dbReference type="GO" id="GO:0046677">
    <property type="term" value="P:response to antibiotic"/>
    <property type="evidence" value="ECO:0007669"/>
    <property type="project" value="UniProtKB-KW"/>
</dbReference>
<proteinExistence type="predicted"/>
<feature type="transmembrane region" description="Helical" evidence="6">
    <location>
        <begin position="140"/>
        <end position="161"/>
    </location>
</feature>
<dbReference type="InterPro" id="IPR013525">
    <property type="entry name" value="ABC2_TM"/>
</dbReference>
<accession>A0A4R7VV93</accession>
<reference evidence="8 9" key="1">
    <citation type="submission" date="2019-03" db="EMBL/GenBank/DDBJ databases">
        <title>Genomic Encyclopedia of Archaeal and Bacterial Type Strains, Phase II (KMG-II): from individual species to whole genera.</title>
        <authorList>
            <person name="Goeker M."/>
        </authorList>
    </citation>
    <scope>NUCLEOTIDE SEQUENCE [LARGE SCALE GENOMIC DNA]</scope>
    <source>
        <strain evidence="8 9">DSM 45499</strain>
    </source>
</reference>
<sequence length="279" mass="29863">MHPMVYAARTGLRRGLIEFRQTYSTATDLFGQIFWPLAMGVVLFFMRGDTFDGVPLVTLVLPSVMGMSIVFTGVLGTSGVLCVEREDGTLLRARTTPYGMVGYLVGKTTMVTYWIVVGVLILLVPGMFLVDDLDLGVGSWLTLLWVVLLGAVATLPLGAVIGSLLPNPRSQGLVTLPLAGLIAISGIFYPLAALPAWLQTVGQVFPVYWLGLGVRSALLPDEAAAVEVTGSWRHLETIGVLGAWAVAGLVLAPIVLRRMARREAGSAMAARRDAALRRA</sequence>
<keyword evidence="5" id="KW-0046">Antibiotic resistance</keyword>
<dbReference type="Pfam" id="PF12698">
    <property type="entry name" value="ABC2_membrane_3"/>
    <property type="match status" value="1"/>
</dbReference>
<dbReference type="PIRSF" id="PIRSF006648">
    <property type="entry name" value="DrrB"/>
    <property type="match status" value="1"/>
</dbReference>
<dbReference type="AlphaFoldDB" id="A0A4R7VV93"/>
<dbReference type="EMBL" id="SOCP01000004">
    <property type="protein sequence ID" value="TDV53535.1"/>
    <property type="molecule type" value="Genomic_DNA"/>
</dbReference>
<keyword evidence="2 6" id="KW-0812">Transmembrane</keyword>
<protein>
    <submittedName>
        <fullName evidence="8">ABC-2 type transport system permease protein</fullName>
    </submittedName>
</protein>
<evidence type="ECO:0000256" key="3">
    <source>
        <dbReference type="ARBA" id="ARBA00022989"/>
    </source>
</evidence>
<feature type="transmembrane region" description="Helical" evidence="6">
    <location>
        <begin position="59"/>
        <end position="83"/>
    </location>
</feature>
<feature type="domain" description="ABC-2 type transporter transmembrane" evidence="7">
    <location>
        <begin position="61"/>
        <end position="252"/>
    </location>
</feature>
<dbReference type="Proteomes" id="UP000294927">
    <property type="component" value="Unassembled WGS sequence"/>
</dbReference>
<evidence type="ECO:0000256" key="1">
    <source>
        <dbReference type="ARBA" id="ARBA00004141"/>
    </source>
</evidence>
<keyword evidence="9" id="KW-1185">Reference proteome</keyword>
<gene>
    <name evidence="8" type="ORF">CLV71_1043</name>
</gene>
<evidence type="ECO:0000313" key="8">
    <source>
        <dbReference type="EMBL" id="TDV53535.1"/>
    </source>
</evidence>
<name>A0A4R7VV93_9PSEU</name>
<dbReference type="OrthoDB" id="9786643at2"/>
<dbReference type="RefSeq" id="WP_133902592.1">
    <property type="nucleotide sequence ID" value="NZ_SOCP01000004.1"/>
</dbReference>
<organism evidence="8 9">
    <name type="scientific">Actinophytocola oryzae</name>
    <dbReference type="NCBI Taxonomy" id="502181"/>
    <lineage>
        <taxon>Bacteria</taxon>
        <taxon>Bacillati</taxon>
        <taxon>Actinomycetota</taxon>
        <taxon>Actinomycetes</taxon>
        <taxon>Pseudonocardiales</taxon>
        <taxon>Pseudonocardiaceae</taxon>
    </lineage>
</organism>
<evidence type="ECO:0000256" key="2">
    <source>
        <dbReference type="ARBA" id="ARBA00022692"/>
    </source>
</evidence>
<feature type="transmembrane region" description="Helical" evidence="6">
    <location>
        <begin position="29"/>
        <end position="47"/>
    </location>
</feature>
<evidence type="ECO:0000256" key="6">
    <source>
        <dbReference type="SAM" id="Phobius"/>
    </source>
</evidence>
<dbReference type="GO" id="GO:0043190">
    <property type="term" value="C:ATP-binding cassette (ABC) transporter complex"/>
    <property type="evidence" value="ECO:0007669"/>
    <property type="project" value="InterPro"/>
</dbReference>
<feature type="transmembrane region" description="Helical" evidence="6">
    <location>
        <begin position="173"/>
        <end position="198"/>
    </location>
</feature>
<dbReference type="PANTHER" id="PTHR43229:SF3">
    <property type="entry name" value="ABC-TYPE MULTIDRUG TRANSPORT SYSTEM, PERMEASE COMPONENT"/>
    <property type="match status" value="1"/>
</dbReference>
<dbReference type="GO" id="GO:0140359">
    <property type="term" value="F:ABC-type transporter activity"/>
    <property type="evidence" value="ECO:0007669"/>
    <property type="project" value="InterPro"/>
</dbReference>
<comment type="caution">
    <text evidence="8">The sequence shown here is derived from an EMBL/GenBank/DDBJ whole genome shotgun (WGS) entry which is preliminary data.</text>
</comment>
<dbReference type="InterPro" id="IPR051784">
    <property type="entry name" value="Nod_factor_ABC_transporter"/>
</dbReference>
<evidence type="ECO:0000256" key="4">
    <source>
        <dbReference type="ARBA" id="ARBA00023136"/>
    </source>
</evidence>